<dbReference type="Proteomes" id="UP000663880">
    <property type="component" value="Unassembled WGS sequence"/>
</dbReference>
<keyword evidence="3" id="KW-1185">Reference proteome</keyword>
<sequence length="106" mass="12397">MMKRGEERHEPAHERECLLTLHLRTLRSHLLLLVRQRLLHEYHFDTLLHGVLLGARDGIGLVGIETRQLPPENRRQGRAPRRRPRRHLTPLLQLVHGTGQVPERAL</sequence>
<evidence type="ECO:0000256" key="1">
    <source>
        <dbReference type="SAM" id="MobiDB-lite"/>
    </source>
</evidence>
<proteinExistence type="predicted"/>
<organism evidence="2 3">
    <name type="scientific">Pieris macdunnoughi</name>
    <dbReference type="NCBI Taxonomy" id="345717"/>
    <lineage>
        <taxon>Eukaryota</taxon>
        <taxon>Metazoa</taxon>
        <taxon>Ecdysozoa</taxon>
        <taxon>Arthropoda</taxon>
        <taxon>Hexapoda</taxon>
        <taxon>Insecta</taxon>
        <taxon>Pterygota</taxon>
        <taxon>Neoptera</taxon>
        <taxon>Endopterygota</taxon>
        <taxon>Lepidoptera</taxon>
        <taxon>Glossata</taxon>
        <taxon>Ditrysia</taxon>
        <taxon>Papilionoidea</taxon>
        <taxon>Pieridae</taxon>
        <taxon>Pierinae</taxon>
        <taxon>Pieris</taxon>
    </lineage>
</organism>
<reference evidence="2" key="1">
    <citation type="submission" date="2021-02" db="EMBL/GenBank/DDBJ databases">
        <authorList>
            <person name="Steward A R."/>
        </authorList>
    </citation>
    <scope>NUCLEOTIDE SEQUENCE</scope>
</reference>
<gene>
    <name evidence="2" type="ORF">PMACD_LOCUS13085</name>
</gene>
<feature type="region of interest" description="Disordered" evidence="1">
    <location>
        <begin position="67"/>
        <end position="87"/>
    </location>
</feature>
<evidence type="ECO:0000313" key="2">
    <source>
        <dbReference type="EMBL" id="CAF4921668.1"/>
    </source>
</evidence>
<dbReference type="AlphaFoldDB" id="A0A821W8C6"/>
<evidence type="ECO:0000313" key="3">
    <source>
        <dbReference type="Proteomes" id="UP000663880"/>
    </source>
</evidence>
<dbReference type="EMBL" id="CAJOBZ010000058">
    <property type="protein sequence ID" value="CAF4921668.1"/>
    <property type="molecule type" value="Genomic_DNA"/>
</dbReference>
<feature type="compositionally biased region" description="Basic residues" evidence="1">
    <location>
        <begin position="76"/>
        <end position="87"/>
    </location>
</feature>
<accession>A0A821W8C6</accession>
<comment type="caution">
    <text evidence="2">The sequence shown here is derived from an EMBL/GenBank/DDBJ whole genome shotgun (WGS) entry which is preliminary data.</text>
</comment>
<protein>
    <submittedName>
        <fullName evidence="2">Uncharacterized protein</fullName>
    </submittedName>
</protein>
<name>A0A821W8C6_9NEOP</name>